<comment type="caution">
    <text evidence="7">The sequence shown here is derived from an EMBL/GenBank/DDBJ whole genome shotgun (WGS) entry which is preliminary data.</text>
</comment>
<dbReference type="PANTHER" id="PTHR12151">
    <property type="entry name" value="ELECTRON TRANSPORT PROTIN SCO1/SENC FAMILY MEMBER"/>
    <property type="match status" value="1"/>
</dbReference>
<feature type="domain" description="Thioredoxin" evidence="6">
    <location>
        <begin position="53"/>
        <end position="216"/>
    </location>
</feature>
<evidence type="ECO:0000313" key="8">
    <source>
        <dbReference type="Proteomes" id="UP000295793"/>
    </source>
</evidence>
<feature type="binding site" evidence="3">
    <location>
        <position position="180"/>
    </location>
    <ligand>
        <name>Cu cation</name>
        <dbReference type="ChEBI" id="CHEBI:23378"/>
    </ligand>
</feature>
<evidence type="ECO:0000313" key="7">
    <source>
        <dbReference type="EMBL" id="TCS43839.1"/>
    </source>
</evidence>
<accession>A0A4R3IB59</accession>
<keyword evidence="4" id="KW-1015">Disulfide bond</keyword>
<gene>
    <name evidence="7" type="ORF">BCF53_101182</name>
</gene>
<evidence type="ECO:0000256" key="1">
    <source>
        <dbReference type="ARBA" id="ARBA00010996"/>
    </source>
</evidence>
<dbReference type="Pfam" id="PF02630">
    <property type="entry name" value="SCO1-SenC"/>
    <property type="match status" value="1"/>
</dbReference>
<dbReference type="EMBL" id="SLZR01000001">
    <property type="protein sequence ID" value="TCS43839.1"/>
    <property type="molecule type" value="Genomic_DNA"/>
</dbReference>
<evidence type="ECO:0000256" key="2">
    <source>
        <dbReference type="ARBA" id="ARBA00023008"/>
    </source>
</evidence>
<evidence type="ECO:0000256" key="4">
    <source>
        <dbReference type="PIRSR" id="PIRSR603782-2"/>
    </source>
</evidence>
<dbReference type="Gene3D" id="3.40.30.10">
    <property type="entry name" value="Glutaredoxin"/>
    <property type="match status" value="1"/>
</dbReference>
<dbReference type="Proteomes" id="UP000295793">
    <property type="component" value="Unassembled WGS sequence"/>
</dbReference>
<keyword evidence="5" id="KW-0472">Membrane</keyword>
<feature type="binding site" evidence="3">
    <location>
        <position position="91"/>
    </location>
    <ligand>
        <name>Cu cation</name>
        <dbReference type="ChEBI" id="CHEBI:23378"/>
    </ligand>
</feature>
<name>A0A4R3IB59_9GAMM</name>
<dbReference type="OrthoDB" id="9790194at2"/>
<feature type="transmembrane region" description="Helical" evidence="5">
    <location>
        <begin position="15"/>
        <end position="35"/>
    </location>
</feature>
<dbReference type="PROSITE" id="PS51352">
    <property type="entry name" value="THIOREDOXIN_2"/>
    <property type="match status" value="1"/>
</dbReference>
<protein>
    <submittedName>
        <fullName evidence="7">Protein SCO1/2</fullName>
    </submittedName>
</protein>
<dbReference type="InterPro" id="IPR013766">
    <property type="entry name" value="Thioredoxin_domain"/>
</dbReference>
<dbReference type="AlphaFoldDB" id="A0A4R3IB59"/>
<organism evidence="7 8">
    <name type="scientific">Reinekea marinisedimentorum</name>
    <dbReference type="NCBI Taxonomy" id="230495"/>
    <lineage>
        <taxon>Bacteria</taxon>
        <taxon>Pseudomonadati</taxon>
        <taxon>Pseudomonadota</taxon>
        <taxon>Gammaproteobacteria</taxon>
        <taxon>Oceanospirillales</taxon>
        <taxon>Saccharospirillaceae</taxon>
        <taxon>Reinekea</taxon>
    </lineage>
</organism>
<comment type="similarity">
    <text evidence="1">Belongs to the SCO1/2 family.</text>
</comment>
<evidence type="ECO:0000256" key="5">
    <source>
        <dbReference type="SAM" id="Phobius"/>
    </source>
</evidence>
<reference evidence="7 8" key="1">
    <citation type="submission" date="2019-03" db="EMBL/GenBank/DDBJ databases">
        <title>Genomic Encyclopedia of Archaeal and Bacterial Type Strains, Phase II (KMG-II): from individual species to whole genera.</title>
        <authorList>
            <person name="Goeker M."/>
        </authorList>
    </citation>
    <scope>NUCLEOTIDE SEQUENCE [LARGE SCALE GENOMIC DNA]</scope>
    <source>
        <strain evidence="7 8">DSM 15388</strain>
    </source>
</reference>
<dbReference type="SUPFAM" id="SSF52833">
    <property type="entry name" value="Thioredoxin-like"/>
    <property type="match status" value="1"/>
</dbReference>
<keyword evidence="8" id="KW-1185">Reference proteome</keyword>
<dbReference type="CDD" id="cd02968">
    <property type="entry name" value="SCO"/>
    <property type="match status" value="1"/>
</dbReference>
<feature type="binding site" evidence="3">
    <location>
        <position position="95"/>
    </location>
    <ligand>
        <name>Cu cation</name>
        <dbReference type="ChEBI" id="CHEBI:23378"/>
    </ligand>
</feature>
<keyword evidence="3" id="KW-0479">Metal-binding</keyword>
<sequence length="216" mass="23996">MQGSVENQSKTLKPVLITVIVVTLLLVPFLVYRLVATGDNLKTVLEENNVLLFTEPRSVPFVELNRHDGSPFTSAQFSGQWDLVNFGYTYCPDICPTNMADMKIAYNQLAEAGLADQVNFWMVTVDPERDSTQQLSLYVPFFHPDFVGLTGKPESIATLATQLSAVYYREGDGEGYTVAHSDNYAIIDPNGKFVALMRPPHRPAHIVTALTRLIGQ</sequence>
<keyword evidence="5" id="KW-1133">Transmembrane helix</keyword>
<keyword evidence="2 3" id="KW-0186">Copper</keyword>
<evidence type="ECO:0000256" key="3">
    <source>
        <dbReference type="PIRSR" id="PIRSR603782-1"/>
    </source>
</evidence>
<dbReference type="PANTHER" id="PTHR12151:SF25">
    <property type="entry name" value="LINALOOL DEHYDRATASE_ISOMERASE DOMAIN-CONTAINING PROTEIN"/>
    <property type="match status" value="1"/>
</dbReference>
<keyword evidence="5" id="KW-0812">Transmembrane</keyword>
<dbReference type="InterPro" id="IPR003782">
    <property type="entry name" value="SCO1/SenC"/>
</dbReference>
<proteinExistence type="inferred from homology"/>
<dbReference type="InterPro" id="IPR036249">
    <property type="entry name" value="Thioredoxin-like_sf"/>
</dbReference>
<evidence type="ECO:0000259" key="6">
    <source>
        <dbReference type="PROSITE" id="PS51352"/>
    </source>
</evidence>
<dbReference type="GO" id="GO:0046872">
    <property type="term" value="F:metal ion binding"/>
    <property type="evidence" value="ECO:0007669"/>
    <property type="project" value="UniProtKB-KW"/>
</dbReference>
<feature type="disulfide bond" description="Redox-active" evidence="4">
    <location>
        <begin position="91"/>
        <end position="95"/>
    </location>
</feature>